<geneLocation type="plasmid" evidence="2">
    <name>pslun2</name>
</geneLocation>
<dbReference type="GeneID" id="55661184"/>
<dbReference type="AlphaFoldDB" id="A0A2R4TFT5"/>
<evidence type="ECO:0000313" key="2">
    <source>
        <dbReference type="Proteomes" id="UP000244201"/>
    </source>
</evidence>
<gene>
    <name evidence="1" type="ORF">SLUN_38800</name>
</gene>
<keyword evidence="1" id="KW-0614">Plasmid</keyword>
<dbReference type="EMBL" id="CP026306">
    <property type="protein sequence ID" value="AVZ77980.1"/>
    <property type="molecule type" value="Genomic_DNA"/>
</dbReference>
<dbReference type="RefSeq" id="WP_108155269.1">
    <property type="nucleotide sequence ID" value="NZ_CP026306.1"/>
</dbReference>
<name>A0A2R4TFT5_9ACTN</name>
<evidence type="ECO:0000313" key="1">
    <source>
        <dbReference type="EMBL" id="AVZ77980.1"/>
    </source>
</evidence>
<dbReference type="Proteomes" id="UP000244201">
    <property type="component" value="Plasmid pSLUN2"/>
</dbReference>
<proteinExistence type="predicted"/>
<organism evidence="1 2">
    <name type="scientific">Streptomyces lunaelactis</name>
    <dbReference type="NCBI Taxonomy" id="1535768"/>
    <lineage>
        <taxon>Bacteria</taxon>
        <taxon>Bacillati</taxon>
        <taxon>Actinomycetota</taxon>
        <taxon>Actinomycetes</taxon>
        <taxon>Kitasatosporales</taxon>
        <taxon>Streptomycetaceae</taxon>
        <taxon>Streptomyces</taxon>
    </lineage>
</organism>
<sequence>MAYWEINIPTVDADKRSGVQTFTYSAERYPLQLLAKRQARADVASADAIRHRRGAEAKTDAIKVVWHETYEF</sequence>
<keyword evidence="2" id="KW-1185">Reference proteome</keyword>
<dbReference type="KEGG" id="slk:SLUN_38800"/>
<accession>A0A2R4TFT5</accession>
<reference evidence="1 2" key="1">
    <citation type="submission" date="2018-01" db="EMBL/GenBank/DDBJ databases">
        <title>Complete genome sequence of Streptomyces lunaelactis MM109T, a Ferroverdin A producer isolated from cave moonmilk deposits.</title>
        <authorList>
            <person name="Naome A."/>
            <person name="Martinet L."/>
            <person name="Maciejewska M."/>
            <person name="Anderssen S."/>
            <person name="Adam D."/>
            <person name="Tenconi E."/>
            <person name="Deflandre B."/>
            <person name="Arguelles-Arias A."/>
            <person name="Calusinska M."/>
            <person name="Copieters W."/>
            <person name="Karim L."/>
            <person name="Hanikenne M."/>
            <person name="Baurain D."/>
            <person name="van Wezel G."/>
            <person name="Smargiasso N."/>
            <person name="de Pauw E."/>
            <person name="Delfosse P."/>
            <person name="Rigali S."/>
        </authorList>
    </citation>
    <scope>NUCLEOTIDE SEQUENCE [LARGE SCALE GENOMIC DNA]</scope>
    <source>
        <strain evidence="1 2">MM109</strain>
        <plasmid evidence="2">Plasmid pslun2</plasmid>
    </source>
</reference>
<dbReference type="OrthoDB" id="4265525at2"/>
<protein>
    <submittedName>
        <fullName evidence="1">Uncharacterized protein</fullName>
    </submittedName>
</protein>